<feature type="transmembrane region" description="Helical" evidence="1">
    <location>
        <begin position="42"/>
        <end position="61"/>
    </location>
</feature>
<keyword evidence="3" id="KW-1185">Reference proteome</keyword>
<keyword evidence="1" id="KW-1133">Transmembrane helix</keyword>
<evidence type="ECO:0000256" key="1">
    <source>
        <dbReference type="SAM" id="Phobius"/>
    </source>
</evidence>
<accession>A0ABV7XL68</accession>
<keyword evidence="1" id="KW-0472">Membrane</keyword>
<gene>
    <name evidence="2" type="ORF">ACFONC_10595</name>
</gene>
<proteinExistence type="predicted"/>
<evidence type="ECO:0008006" key="4">
    <source>
        <dbReference type="Google" id="ProtNLM"/>
    </source>
</evidence>
<evidence type="ECO:0000313" key="3">
    <source>
        <dbReference type="Proteomes" id="UP001595705"/>
    </source>
</evidence>
<keyword evidence="1" id="KW-0812">Transmembrane</keyword>
<reference evidence="3" key="1">
    <citation type="journal article" date="2019" name="Int. J. Syst. Evol. Microbiol.">
        <title>The Global Catalogue of Microorganisms (GCM) 10K type strain sequencing project: providing services to taxonomists for standard genome sequencing and annotation.</title>
        <authorList>
            <consortium name="The Broad Institute Genomics Platform"/>
            <consortium name="The Broad Institute Genome Sequencing Center for Infectious Disease"/>
            <person name="Wu L."/>
            <person name="Ma J."/>
        </authorList>
    </citation>
    <scope>NUCLEOTIDE SEQUENCE [LARGE SCALE GENOMIC DNA]</scope>
    <source>
        <strain evidence="3">KCTC 42441</strain>
    </source>
</reference>
<name>A0ABV7XL68_9GAMM</name>
<dbReference type="EMBL" id="JBHRYA010000007">
    <property type="protein sequence ID" value="MFC3716601.1"/>
    <property type="molecule type" value="Genomic_DNA"/>
</dbReference>
<dbReference type="Proteomes" id="UP001595705">
    <property type="component" value="Unassembled WGS sequence"/>
</dbReference>
<evidence type="ECO:0000313" key="2">
    <source>
        <dbReference type="EMBL" id="MFC3716601.1"/>
    </source>
</evidence>
<dbReference type="RefSeq" id="WP_386743877.1">
    <property type="nucleotide sequence ID" value="NZ_JBHRYA010000007.1"/>
</dbReference>
<protein>
    <recommendedName>
        <fullName evidence="4">DUF4175 domain-containing protein</fullName>
    </recommendedName>
</protein>
<organism evidence="2 3">
    <name type="scientific">Luteimonas soli</name>
    <dbReference type="NCBI Taxonomy" id="1648966"/>
    <lineage>
        <taxon>Bacteria</taxon>
        <taxon>Pseudomonadati</taxon>
        <taxon>Pseudomonadota</taxon>
        <taxon>Gammaproteobacteria</taxon>
        <taxon>Lysobacterales</taxon>
        <taxon>Lysobacteraceae</taxon>
        <taxon>Luteimonas</taxon>
    </lineage>
</organism>
<sequence>MSKMKPGFWIRRLLVVFLVVSVILFVVELVKGHESGAALRFALFWGAMTAGVFTLVGYIRFRRNPACMLPKSRMDNLED</sequence>
<comment type="caution">
    <text evidence="2">The sequence shown here is derived from an EMBL/GenBank/DDBJ whole genome shotgun (WGS) entry which is preliminary data.</text>
</comment>